<dbReference type="SUPFAM" id="SSF52091">
    <property type="entry name" value="SpoIIaa-like"/>
    <property type="match status" value="1"/>
</dbReference>
<dbReference type="RefSeq" id="WP_324274805.1">
    <property type="nucleotide sequence ID" value="NZ_CP141261.1"/>
</dbReference>
<dbReference type="EMBL" id="CP141261">
    <property type="protein sequence ID" value="WRL63470.1"/>
    <property type="molecule type" value="Genomic_DNA"/>
</dbReference>
<gene>
    <name evidence="2" type="ORF">U6N30_27750</name>
</gene>
<keyword evidence="3" id="KW-1185">Reference proteome</keyword>
<dbReference type="Gene3D" id="3.30.750.24">
    <property type="entry name" value="STAS domain"/>
    <property type="match status" value="1"/>
</dbReference>
<dbReference type="Proteomes" id="UP001324287">
    <property type="component" value="Chromosome"/>
</dbReference>
<accession>A0ABZ1AY80</accession>
<feature type="domain" description="STAS" evidence="1">
    <location>
        <begin position="29"/>
        <end position="138"/>
    </location>
</feature>
<dbReference type="InterPro" id="IPR002645">
    <property type="entry name" value="STAS_dom"/>
</dbReference>
<protein>
    <submittedName>
        <fullName evidence="2">STAS domain-containing protein</fullName>
    </submittedName>
</protein>
<evidence type="ECO:0000259" key="1">
    <source>
        <dbReference type="PROSITE" id="PS50801"/>
    </source>
</evidence>
<organism evidence="2 3">
    <name type="scientific">Blastococcus brunescens</name>
    <dbReference type="NCBI Taxonomy" id="1564165"/>
    <lineage>
        <taxon>Bacteria</taxon>
        <taxon>Bacillati</taxon>
        <taxon>Actinomycetota</taxon>
        <taxon>Actinomycetes</taxon>
        <taxon>Geodermatophilales</taxon>
        <taxon>Geodermatophilaceae</taxon>
        <taxon>Blastococcus</taxon>
    </lineage>
</organism>
<evidence type="ECO:0000313" key="3">
    <source>
        <dbReference type="Proteomes" id="UP001324287"/>
    </source>
</evidence>
<proteinExistence type="predicted"/>
<dbReference type="InterPro" id="IPR036513">
    <property type="entry name" value="STAS_dom_sf"/>
</dbReference>
<sequence length="141" mass="15081">MGRLATVGEGARGRRPWWVTHPAPAPAPLRLEWESTGARAVLAVSGDLDAVPTEEVLVARRALTGCSVLQVDLAGVPSIGSGGLSVLLGVRRWCLQRGIELRIQGAQPSVWRVFQLTGLDLVFAPEVEPTLPPAVQELTLF</sequence>
<name>A0ABZ1AY80_9ACTN</name>
<dbReference type="PROSITE" id="PS50801">
    <property type="entry name" value="STAS"/>
    <property type="match status" value="1"/>
</dbReference>
<dbReference type="Pfam" id="PF01740">
    <property type="entry name" value="STAS"/>
    <property type="match status" value="1"/>
</dbReference>
<dbReference type="CDD" id="cd07043">
    <property type="entry name" value="STAS_anti-anti-sigma_factors"/>
    <property type="match status" value="1"/>
</dbReference>
<reference evidence="2 3" key="1">
    <citation type="submission" date="2023-12" db="EMBL/GenBank/DDBJ databases">
        <title>Blastococcus brunescens sp. nov., an actonobacterium isolated from sandstone collected in sahara desert.</title>
        <authorList>
            <person name="Gtari M."/>
            <person name="Ghodhbane F."/>
        </authorList>
    </citation>
    <scope>NUCLEOTIDE SEQUENCE [LARGE SCALE GENOMIC DNA]</scope>
    <source>
        <strain evidence="2 3">BMG 8361</strain>
    </source>
</reference>
<evidence type="ECO:0000313" key="2">
    <source>
        <dbReference type="EMBL" id="WRL63470.1"/>
    </source>
</evidence>